<dbReference type="Proteomes" id="UP000475582">
    <property type="component" value="Unassembled WGS sequence"/>
</dbReference>
<comment type="caution">
    <text evidence="1">The sequence shown here is derived from an EMBL/GenBank/DDBJ whole genome shotgun (WGS) entry which is preliminary data.</text>
</comment>
<evidence type="ECO:0000313" key="2">
    <source>
        <dbReference type="Proteomes" id="UP000475582"/>
    </source>
</evidence>
<protein>
    <submittedName>
        <fullName evidence="1">Uncharacterized protein</fullName>
    </submittedName>
</protein>
<dbReference type="AlphaFoldDB" id="A0A6L6PCY9"/>
<dbReference type="OrthoDB" id="8762798at2"/>
<dbReference type="RefSeq" id="WP_155461581.1">
    <property type="nucleotide sequence ID" value="NZ_WNKY01000001.1"/>
</dbReference>
<sequence>MEQQRLISSALAEVIAQKIIDRLPSVRHNLGFEFQDDFQFLLVSIPYDTTSTFTSEERAQLGHEIDRLMPSREGELTWMINFVQNGKVIDSYFGGDSLSPDLGF</sequence>
<keyword evidence="2" id="KW-1185">Reference proteome</keyword>
<evidence type="ECO:0000313" key="1">
    <source>
        <dbReference type="EMBL" id="MTV36235.1"/>
    </source>
</evidence>
<organism evidence="1 2">
    <name type="scientific">Duganella radicis</name>
    <dbReference type="NCBI Taxonomy" id="551988"/>
    <lineage>
        <taxon>Bacteria</taxon>
        <taxon>Pseudomonadati</taxon>
        <taxon>Pseudomonadota</taxon>
        <taxon>Betaproteobacteria</taxon>
        <taxon>Burkholderiales</taxon>
        <taxon>Oxalobacteraceae</taxon>
        <taxon>Telluria group</taxon>
        <taxon>Duganella</taxon>
    </lineage>
</organism>
<accession>A0A6L6PCY9</accession>
<name>A0A6L6PCY9_9BURK</name>
<dbReference type="EMBL" id="WNKY01000001">
    <property type="protein sequence ID" value="MTV36235.1"/>
    <property type="molecule type" value="Genomic_DNA"/>
</dbReference>
<proteinExistence type="predicted"/>
<reference evidence="1 2" key="1">
    <citation type="submission" date="2019-11" db="EMBL/GenBank/DDBJ databases">
        <title>Type strains purchased from KCTC, JCM and DSMZ.</title>
        <authorList>
            <person name="Lu H."/>
        </authorList>
    </citation>
    <scope>NUCLEOTIDE SEQUENCE [LARGE SCALE GENOMIC DNA]</scope>
    <source>
        <strain evidence="1 2">KCTC 22382</strain>
    </source>
</reference>
<gene>
    <name evidence="1" type="ORF">GM676_01400</name>
</gene>